<evidence type="ECO:0000313" key="3">
    <source>
        <dbReference type="EMBL" id="EID77349.1"/>
    </source>
</evidence>
<evidence type="ECO:0000259" key="2">
    <source>
        <dbReference type="Pfam" id="PF14361"/>
    </source>
</evidence>
<evidence type="ECO:0000313" key="4">
    <source>
        <dbReference type="Proteomes" id="UP000006447"/>
    </source>
</evidence>
<proteinExistence type="predicted"/>
<feature type="compositionally biased region" description="Polar residues" evidence="1">
    <location>
        <begin position="117"/>
        <end position="146"/>
    </location>
</feature>
<comment type="caution">
    <text evidence="3">The sequence shown here is derived from an EMBL/GenBank/DDBJ whole genome shotgun (WGS) entry which is preliminary data.</text>
</comment>
<gene>
    <name evidence="3" type="ORF">W59_24020</name>
</gene>
<dbReference type="Proteomes" id="UP000006447">
    <property type="component" value="Unassembled WGS sequence"/>
</dbReference>
<dbReference type="InterPro" id="IPR025751">
    <property type="entry name" value="RsbRD_N_dom"/>
</dbReference>
<sequence length="170" mass="18593">MLASLTDDHDAVSDQDETAARYAPFRDSAVRRFHQGVPVQALLHAYRLWGHTVWEQVRQAPQIRNNPELGLVVAGKIMRHVDLVSTAVAQPYLEEASGVIRDREVLRRDLLEALISGNPSPADQAVPSCTRTTLSESRSNRWQQSVPGTARSSPPPPSARAGPAGRCVAL</sequence>
<name>I0WLT3_RHOOP</name>
<dbReference type="PATRIC" id="fig|1165867.3.peg.4896"/>
<dbReference type="RefSeq" id="WP_007299354.1">
    <property type="nucleotide sequence ID" value="NZ_AJJH01000136.1"/>
</dbReference>
<reference evidence="3 4" key="1">
    <citation type="journal article" date="2012" name="J. Bacteriol.">
        <title>Draft genome sequence of the nitrophenol-degrading actinomycete Rhodococcus imtechensis RKJ300.</title>
        <authorList>
            <person name="Vikram S."/>
            <person name="Kumar S."/>
            <person name="Subramanian S."/>
            <person name="Raghava G.P."/>
        </authorList>
    </citation>
    <scope>NUCLEOTIDE SEQUENCE [LARGE SCALE GENOMIC DNA]</scope>
    <source>
        <strain evidence="3 4">RKJ300</strain>
    </source>
</reference>
<feature type="region of interest" description="Disordered" evidence="1">
    <location>
        <begin position="117"/>
        <end position="166"/>
    </location>
</feature>
<dbReference type="AlphaFoldDB" id="I0WLT3"/>
<accession>I0WLT3</accession>
<evidence type="ECO:0000256" key="1">
    <source>
        <dbReference type="SAM" id="MobiDB-lite"/>
    </source>
</evidence>
<feature type="domain" description="RsbT co-antagonist protein RsbRD N-terminal" evidence="2">
    <location>
        <begin position="13"/>
        <end position="106"/>
    </location>
</feature>
<protein>
    <recommendedName>
        <fullName evidence="2">RsbT co-antagonist protein RsbRD N-terminal domain-containing protein</fullName>
    </recommendedName>
</protein>
<organism evidence="3 4">
    <name type="scientific">Rhodococcus opacus RKJ300 = JCM 13270</name>
    <dbReference type="NCBI Taxonomy" id="1165867"/>
    <lineage>
        <taxon>Bacteria</taxon>
        <taxon>Bacillati</taxon>
        <taxon>Actinomycetota</taxon>
        <taxon>Actinomycetes</taxon>
        <taxon>Mycobacteriales</taxon>
        <taxon>Nocardiaceae</taxon>
        <taxon>Rhodococcus</taxon>
    </lineage>
</organism>
<dbReference type="EMBL" id="AJJH01000136">
    <property type="protein sequence ID" value="EID77349.1"/>
    <property type="molecule type" value="Genomic_DNA"/>
</dbReference>
<dbReference type="Pfam" id="PF14361">
    <property type="entry name" value="RsbRD_N"/>
    <property type="match status" value="1"/>
</dbReference>